<dbReference type="SUPFAM" id="SSF53335">
    <property type="entry name" value="S-adenosyl-L-methionine-dependent methyltransferases"/>
    <property type="match status" value="1"/>
</dbReference>
<dbReference type="InterPro" id="IPR029063">
    <property type="entry name" value="SAM-dependent_MTases_sf"/>
</dbReference>
<reference evidence="2 3" key="1">
    <citation type="submission" date="2017-06" db="EMBL/GenBank/DDBJ databases">
        <authorList>
            <person name="Kim H.J."/>
            <person name="Triplett B.A."/>
        </authorList>
    </citation>
    <scope>NUCLEOTIDE SEQUENCE [LARGE SCALE GENOMIC DNA]</scope>
    <source>
        <strain evidence="2 3">DSM 19307</strain>
    </source>
</reference>
<proteinExistence type="predicted"/>
<sequence>MLKYRSDQFEIMDDLTVSGEVVNQTLRELNTINKRLGGNKISVSAFKKLAKSNNIILADLGCGGGDIMEEMASWSRKKGLKASFLGIDANPHIVEYAQENTSRYPEISYRAINIFSDEFKELKFDIIHCCLFIHHFTTDELIDLFKQFKKQARIGVIINDLHRHPLAYWSISLLTSLFSKSIMVKNDAAISVSRGFKKEELLHILREAGINEFQLIWKWAFRWKLIF</sequence>
<keyword evidence="3" id="KW-1185">Reference proteome</keyword>
<organism evidence="2 3">
    <name type="scientific">Ekhidna lutea</name>
    <dbReference type="NCBI Taxonomy" id="447679"/>
    <lineage>
        <taxon>Bacteria</taxon>
        <taxon>Pseudomonadati</taxon>
        <taxon>Bacteroidota</taxon>
        <taxon>Cytophagia</taxon>
        <taxon>Cytophagales</taxon>
        <taxon>Reichenbachiellaceae</taxon>
        <taxon>Ekhidna</taxon>
    </lineage>
</organism>
<dbReference type="CDD" id="cd02440">
    <property type="entry name" value="AdoMet_MTases"/>
    <property type="match status" value="1"/>
</dbReference>
<dbReference type="GO" id="GO:0032259">
    <property type="term" value="P:methylation"/>
    <property type="evidence" value="ECO:0007669"/>
    <property type="project" value="UniProtKB-KW"/>
</dbReference>
<evidence type="ECO:0000313" key="2">
    <source>
        <dbReference type="EMBL" id="SNS95252.1"/>
    </source>
</evidence>
<dbReference type="Proteomes" id="UP000198393">
    <property type="component" value="Unassembled WGS sequence"/>
</dbReference>
<name>A0A239IPF2_EKHLU</name>
<evidence type="ECO:0000259" key="1">
    <source>
        <dbReference type="Pfam" id="PF13649"/>
    </source>
</evidence>
<gene>
    <name evidence="2" type="ORF">SAMN05421640_1754</name>
</gene>
<keyword evidence="2" id="KW-0489">Methyltransferase</keyword>
<dbReference type="GO" id="GO:0008168">
    <property type="term" value="F:methyltransferase activity"/>
    <property type="evidence" value="ECO:0007669"/>
    <property type="project" value="UniProtKB-KW"/>
</dbReference>
<dbReference type="Gene3D" id="3.40.50.150">
    <property type="entry name" value="Vaccinia Virus protein VP39"/>
    <property type="match status" value="1"/>
</dbReference>
<accession>A0A239IPF2</accession>
<keyword evidence="2" id="KW-0808">Transferase</keyword>
<dbReference type="AlphaFoldDB" id="A0A239IPF2"/>
<protein>
    <submittedName>
        <fullName evidence="2">Methyltransferase domain-containing protein</fullName>
    </submittedName>
</protein>
<dbReference type="OrthoDB" id="9800454at2"/>
<dbReference type="RefSeq" id="WP_089356496.1">
    <property type="nucleotide sequence ID" value="NZ_FZPD01000003.1"/>
</dbReference>
<dbReference type="InterPro" id="IPR041698">
    <property type="entry name" value="Methyltransf_25"/>
</dbReference>
<feature type="domain" description="Methyltransferase" evidence="1">
    <location>
        <begin position="59"/>
        <end position="150"/>
    </location>
</feature>
<dbReference type="Pfam" id="PF13649">
    <property type="entry name" value="Methyltransf_25"/>
    <property type="match status" value="1"/>
</dbReference>
<dbReference type="EMBL" id="FZPD01000003">
    <property type="protein sequence ID" value="SNS95252.1"/>
    <property type="molecule type" value="Genomic_DNA"/>
</dbReference>
<evidence type="ECO:0000313" key="3">
    <source>
        <dbReference type="Proteomes" id="UP000198393"/>
    </source>
</evidence>